<name>A0A7W7S222_9ACTN</name>
<evidence type="ECO:0000313" key="8">
    <source>
        <dbReference type="Proteomes" id="UP000534286"/>
    </source>
</evidence>
<dbReference type="Gene3D" id="1.20.1250.20">
    <property type="entry name" value="MFS general substrate transporter like domains"/>
    <property type="match status" value="1"/>
</dbReference>
<reference evidence="7 8" key="1">
    <citation type="submission" date="2020-08" db="EMBL/GenBank/DDBJ databases">
        <title>Sequencing the genomes of 1000 actinobacteria strains.</title>
        <authorList>
            <person name="Klenk H.-P."/>
        </authorList>
    </citation>
    <scope>NUCLEOTIDE SEQUENCE [LARGE SCALE GENOMIC DNA]</scope>
    <source>
        <strain evidence="7 8">DSM 43023</strain>
    </source>
</reference>
<feature type="transmembrane region" description="Helical" evidence="6">
    <location>
        <begin position="178"/>
        <end position="197"/>
    </location>
</feature>
<keyword evidence="3 6" id="KW-0812">Transmembrane</keyword>
<dbReference type="GO" id="GO:0005886">
    <property type="term" value="C:plasma membrane"/>
    <property type="evidence" value="ECO:0007669"/>
    <property type="project" value="UniProtKB-SubCell"/>
</dbReference>
<keyword evidence="8" id="KW-1185">Reference proteome</keyword>
<sequence>MTASGPRALHRLLPPGASRLVTSAIASAEGWNLAFPLCSTLSPVLIVKELGQPPWVLGVYLAVGGVGVLAGSSPAHLTGRRLERGRAVWIIGVVTAPFALLLPFIGWNVWVSAAAWAVLCFRTGLNNVLLVSFRQKVTPDAMLGRMNATMRLILMGAVGVGGLLAGLVGEIWGTGTAIWAGASITALSWVPIYFSPLRREV</sequence>
<dbReference type="AlphaFoldDB" id="A0A7W7S222"/>
<dbReference type="InterPro" id="IPR036259">
    <property type="entry name" value="MFS_trans_sf"/>
</dbReference>
<keyword evidence="2" id="KW-1003">Cell membrane</keyword>
<evidence type="ECO:0000256" key="1">
    <source>
        <dbReference type="ARBA" id="ARBA00004651"/>
    </source>
</evidence>
<dbReference type="PANTHER" id="PTHR23513">
    <property type="entry name" value="INTEGRAL MEMBRANE EFFLUX PROTEIN-RELATED"/>
    <property type="match status" value="1"/>
</dbReference>
<feature type="transmembrane region" description="Helical" evidence="6">
    <location>
        <begin position="87"/>
        <end position="107"/>
    </location>
</feature>
<feature type="transmembrane region" description="Helical" evidence="6">
    <location>
        <begin position="55"/>
        <end position="75"/>
    </location>
</feature>
<evidence type="ECO:0000313" key="7">
    <source>
        <dbReference type="EMBL" id="MBB4942445.1"/>
    </source>
</evidence>
<evidence type="ECO:0000256" key="3">
    <source>
        <dbReference type="ARBA" id="ARBA00022692"/>
    </source>
</evidence>
<keyword evidence="5 6" id="KW-0472">Membrane</keyword>
<dbReference type="RefSeq" id="WP_184758404.1">
    <property type="nucleotide sequence ID" value="NZ_BAABEK010000012.1"/>
</dbReference>
<evidence type="ECO:0000256" key="5">
    <source>
        <dbReference type="ARBA" id="ARBA00023136"/>
    </source>
</evidence>
<evidence type="ECO:0000256" key="4">
    <source>
        <dbReference type="ARBA" id="ARBA00022989"/>
    </source>
</evidence>
<feature type="transmembrane region" description="Helical" evidence="6">
    <location>
        <begin position="152"/>
        <end position="172"/>
    </location>
</feature>
<proteinExistence type="predicted"/>
<evidence type="ECO:0000256" key="2">
    <source>
        <dbReference type="ARBA" id="ARBA00022475"/>
    </source>
</evidence>
<keyword evidence="4 6" id="KW-1133">Transmembrane helix</keyword>
<organism evidence="7 8">
    <name type="scientific">Streptosporangium album</name>
    <dbReference type="NCBI Taxonomy" id="47479"/>
    <lineage>
        <taxon>Bacteria</taxon>
        <taxon>Bacillati</taxon>
        <taxon>Actinomycetota</taxon>
        <taxon>Actinomycetes</taxon>
        <taxon>Streptosporangiales</taxon>
        <taxon>Streptosporangiaceae</taxon>
        <taxon>Streptosporangium</taxon>
    </lineage>
</organism>
<accession>A0A7W7S222</accession>
<evidence type="ECO:0000256" key="6">
    <source>
        <dbReference type="SAM" id="Phobius"/>
    </source>
</evidence>
<protein>
    <submittedName>
        <fullName evidence="7">Putative MFS family arabinose efflux permease</fullName>
    </submittedName>
</protein>
<dbReference type="PANTHER" id="PTHR23513:SF6">
    <property type="entry name" value="MAJOR FACILITATOR SUPERFAMILY ASSOCIATED DOMAIN-CONTAINING PROTEIN"/>
    <property type="match status" value="1"/>
</dbReference>
<feature type="transmembrane region" description="Helical" evidence="6">
    <location>
        <begin position="113"/>
        <end position="131"/>
    </location>
</feature>
<dbReference type="SUPFAM" id="SSF103473">
    <property type="entry name" value="MFS general substrate transporter"/>
    <property type="match status" value="1"/>
</dbReference>
<comment type="caution">
    <text evidence="7">The sequence shown here is derived from an EMBL/GenBank/DDBJ whole genome shotgun (WGS) entry which is preliminary data.</text>
</comment>
<gene>
    <name evidence="7" type="ORF">FHR32_006831</name>
</gene>
<dbReference type="EMBL" id="JACHJU010000003">
    <property type="protein sequence ID" value="MBB4942445.1"/>
    <property type="molecule type" value="Genomic_DNA"/>
</dbReference>
<comment type="subcellular location">
    <subcellularLocation>
        <location evidence="1">Cell membrane</location>
        <topology evidence="1">Multi-pass membrane protein</topology>
    </subcellularLocation>
</comment>
<dbReference type="Proteomes" id="UP000534286">
    <property type="component" value="Unassembled WGS sequence"/>
</dbReference>